<evidence type="ECO:0000313" key="2">
    <source>
        <dbReference type="Proteomes" id="UP000077315"/>
    </source>
</evidence>
<dbReference type="Proteomes" id="UP000077315">
    <property type="component" value="Unassembled WGS sequence"/>
</dbReference>
<dbReference type="STRING" id="763407.A0A162VA39"/>
<organism evidence="1 2">
    <name type="scientific">Phycomyces blakesleeanus (strain ATCC 8743b / DSM 1359 / FGSC 10004 / NBRC 33097 / NRRL 1555)</name>
    <dbReference type="NCBI Taxonomy" id="763407"/>
    <lineage>
        <taxon>Eukaryota</taxon>
        <taxon>Fungi</taxon>
        <taxon>Fungi incertae sedis</taxon>
        <taxon>Mucoromycota</taxon>
        <taxon>Mucoromycotina</taxon>
        <taxon>Mucoromycetes</taxon>
        <taxon>Mucorales</taxon>
        <taxon>Phycomycetaceae</taxon>
        <taxon>Phycomyces</taxon>
    </lineage>
</organism>
<accession>A0A162VA39</accession>
<dbReference type="GeneID" id="28995370"/>
<dbReference type="VEuPathDB" id="FungiDB:PHYBLDRAFT_161784"/>
<evidence type="ECO:0000313" key="1">
    <source>
        <dbReference type="EMBL" id="OAD81152.1"/>
    </source>
</evidence>
<dbReference type="RefSeq" id="XP_018299192.1">
    <property type="nucleotide sequence ID" value="XM_018434464.1"/>
</dbReference>
<sequence length="138" mass="15386">MSHQTRMLLDKVPAPCSVFASIDFMTIVNVVSAIYAKTMSPKQARLQLLTLASTMNDLQANVIEGIAGMLINMLRNPIADQGKFGKVDLQTQFYKCYVACTGSSVGSARTESRKPKNQVNYCIFTNYLPTLNKLFTHW</sequence>
<reference evidence="2" key="1">
    <citation type="submission" date="2015-06" db="EMBL/GenBank/DDBJ databases">
        <title>Expansion of signal transduction pathways in fungi by whole-genome duplication.</title>
        <authorList>
            <consortium name="DOE Joint Genome Institute"/>
            <person name="Corrochano L.M."/>
            <person name="Kuo A."/>
            <person name="Marcet-Houben M."/>
            <person name="Polaino S."/>
            <person name="Salamov A."/>
            <person name="Villalobos J.M."/>
            <person name="Alvarez M.I."/>
            <person name="Avalos J."/>
            <person name="Benito E.P."/>
            <person name="Benoit I."/>
            <person name="Burger G."/>
            <person name="Camino L.P."/>
            <person name="Canovas D."/>
            <person name="Cerda-Olmedo E."/>
            <person name="Cheng J.-F."/>
            <person name="Dominguez A."/>
            <person name="Elias M."/>
            <person name="Eslava A.P."/>
            <person name="Glaser F."/>
            <person name="Grimwood J."/>
            <person name="Gutierrez G."/>
            <person name="Heitman J."/>
            <person name="Henrissat B."/>
            <person name="Iturriaga E.A."/>
            <person name="Lang B.F."/>
            <person name="Lavin J.L."/>
            <person name="Lee S."/>
            <person name="Li W."/>
            <person name="Lindquist E."/>
            <person name="Lopez-Garcia S."/>
            <person name="Luque E.M."/>
            <person name="Marcos A.T."/>
            <person name="Martin J."/>
            <person name="McCluskey K."/>
            <person name="Medina H.R."/>
            <person name="Miralles-Duran A."/>
            <person name="Miyazaki A."/>
            <person name="Munoz-Torres E."/>
            <person name="Oguiza J.A."/>
            <person name="Ohm R."/>
            <person name="Olmedo M."/>
            <person name="Orejas M."/>
            <person name="Ortiz-Castellanos L."/>
            <person name="Pisabarro A.G."/>
            <person name="Rodriguez-Romero J."/>
            <person name="Ruiz-Herrera J."/>
            <person name="Ruiz-Vazquez R."/>
            <person name="Sanz C."/>
            <person name="Schackwitz W."/>
            <person name="Schmutz J."/>
            <person name="Shahriari M."/>
            <person name="Shelest E."/>
            <person name="Silva-Franco F."/>
            <person name="Soanes D."/>
            <person name="Syed K."/>
            <person name="Tagua V.G."/>
            <person name="Talbot N.J."/>
            <person name="Thon M."/>
            <person name="De vries R.P."/>
            <person name="Wiebenga A."/>
            <person name="Yadav J.S."/>
            <person name="Braun E.L."/>
            <person name="Baker S."/>
            <person name="Garre V."/>
            <person name="Horwitz B."/>
            <person name="Torres-Martinez S."/>
            <person name="Idnurm A."/>
            <person name="Herrera-Estrella A."/>
            <person name="Gabaldon T."/>
            <person name="Grigoriev I.V."/>
        </authorList>
    </citation>
    <scope>NUCLEOTIDE SEQUENCE [LARGE SCALE GENOMIC DNA]</scope>
    <source>
        <strain evidence="2">NRRL 1555(-)</strain>
    </source>
</reference>
<dbReference type="OrthoDB" id="2278473at2759"/>
<keyword evidence="2" id="KW-1185">Reference proteome</keyword>
<protein>
    <submittedName>
        <fullName evidence="1">Uncharacterized protein</fullName>
    </submittedName>
</protein>
<gene>
    <name evidence="1" type="ORF">PHYBLDRAFT_161784</name>
</gene>
<dbReference type="InParanoid" id="A0A162VA39"/>
<dbReference type="AlphaFoldDB" id="A0A162VA39"/>
<dbReference type="EMBL" id="KV440971">
    <property type="protein sequence ID" value="OAD81152.1"/>
    <property type="molecule type" value="Genomic_DNA"/>
</dbReference>
<proteinExistence type="predicted"/>
<name>A0A162VA39_PHYB8</name>